<reference evidence="4" key="1">
    <citation type="submission" date="2016-10" db="EMBL/GenBank/DDBJ databases">
        <authorList>
            <person name="Varghese N."/>
            <person name="Submissions S."/>
        </authorList>
    </citation>
    <scope>NUCLEOTIDE SEQUENCE [LARGE SCALE GENOMIC DNA]</scope>
    <source>
        <strain evidence="4">DSM 17724</strain>
    </source>
</reference>
<dbReference type="PROSITE" id="PS50940">
    <property type="entry name" value="CHIT_BIND_II"/>
    <property type="match status" value="1"/>
</dbReference>
<evidence type="ECO:0000256" key="1">
    <source>
        <dbReference type="SAM" id="SignalP"/>
    </source>
</evidence>
<feature type="domain" description="Chitin-binding type-2" evidence="2">
    <location>
        <begin position="698"/>
        <end position="749"/>
    </location>
</feature>
<dbReference type="GO" id="GO:0005576">
    <property type="term" value="C:extracellular region"/>
    <property type="evidence" value="ECO:0007669"/>
    <property type="project" value="InterPro"/>
</dbReference>
<dbReference type="InterPro" id="IPR002557">
    <property type="entry name" value="Chitin-bd_dom"/>
</dbReference>
<name>A0A1I0NL58_9FLAO</name>
<dbReference type="GO" id="GO:0008061">
    <property type="term" value="F:chitin binding"/>
    <property type="evidence" value="ECO:0007669"/>
    <property type="project" value="InterPro"/>
</dbReference>
<gene>
    <name evidence="3" type="ORF">SAMN05421841_0661</name>
</gene>
<accession>A0A1I0NL58</accession>
<dbReference type="RefSeq" id="WP_089790620.1">
    <property type="nucleotide sequence ID" value="NZ_FOIU01000001.1"/>
</dbReference>
<dbReference type="Pfam" id="PF01607">
    <property type="entry name" value="CBM_14"/>
    <property type="match status" value="1"/>
</dbReference>
<organism evidence="3 4">
    <name type="scientific">Chryseobacterium wanjuense</name>
    <dbReference type="NCBI Taxonomy" id="356305"/>
    <lineage>
        <taxon>Bacteria</taxon>
        <taxon>Pseudomonadati</taxon>
        <taxon>Bacteroidota</taxon>
        <taxon>Flavobacteriia</taxon>
        <taxon>Flavobacteriales</taxon>
        <taxon>Weeksellaceae</taxon>
        <taxon>Chryseobacterium group</taxon>
        <taxon>Chryseobacterium</taxon>
    </lineage>
</organism>
<evidence type="ECO:0000259" key="2">
    <source>
        <dbReference type="PROSITE" id="PS50940"/>
    </source>
</evidence>
<sequence length="749" mass="76842">MKNKTITSLFLVLGTMTFAQVGFNTPEPKVTVDIVAKSATGTTTNPEGLLIPRVDRQKAQSMKEIPVSTLIFVDNVTTGSTTGIATNIYQVGFYYFDGERWVRLNFDPVLYAPINLYNTDGTLEADRVVTQNDKKLAFTSTANNAFSIDGDTFSVDAKADRVGIGTIAPAERLDISGAVSVRGRAAIDKTSAGTFDYGLGQTRILSWGDTTSGVIGFWTGAGGKPTSEKMRIHSDGNVGINTNAPKAKLDIIGSTFGLRNSVGSWDNIWFDVNNTSAPSINASGAETGLQFKVGKNATGTYGDENQSLITVATMSPDGNIGIGTVSPANSAILELNATNKGFLPPRLTTAQRDALNPKPAGLMVYNVNTNCMEFWNSASWVSTCAITAPPVGVVTTLNCGGATHNGTILTGTNASVSSVIPYDGGNGGTYGGQTIASTGVTGLTATLTAGNFDNGAGSLTYTITGTPSGAGTANFVINIGGQACTLSRTVSAAPGSVLNLNCGGATNNGTLTSETLAAGVSSIISYTGGNGGTHNGQVVNSTGVVGLTATLAAGNFANGSGNLTYTITGTPTTAGTAYFTINIGGQTCILSRIVNAPTGVITNLDCASVTRNGNLQLGAVASNVSFEIPYTGGNGGAHNGQTVTSTGVTGLTATLSAGNFNATGTLTYIITGTPSAAGTANFAINIGGKTCIISVGVLAPCTAEGVYAYPHDVRKYYRCIRIGGDLYRYIYTCPNGSVFDPIKKICVAQ</sequence>
<dbReference type="SUPFAM" id="SSF57625">
    <property type="entry name" value="Invertebrate chitin-binding proteins"/>
    <property type="match status" value="1"/>
</dbReference>
<feature type="chain" id="PRO_5011458080" evidence="1">
    <location>
        <begin position="20"/>
        <end position="749"/>
    </location>
</feature>
<dbReference type="STRING" id="356305.SAMN05421841_0661"/>
<proteinExistence type="predicted"/>
<dbReference type="EMBL" id="FOIU01000001">
    <property type="protein sequence ID" value="SEW02052.1"/>
    <property type="molecule type" value="Genomic_DNA"/>
</dbReference>
<dbReference type="InterPro" id="IPR036508">
    <property type="entry name" value="Chitin-bd_dom_sf"/>
</dbReference>
<dbReference type="AlphaFoldDB" id="A0A1I0NL58"/>
<feature type="signal peptide" evidence="1">
    <location>
        <begin position="1"/>
        <end position="19"/>
    </location>
</feature>
<keyword evidence="1" id="KW-0732">Signal</keyword>
<dbReference type="OrthoDB" id="1221164at2"/>
<dbReference type="Proteomes" id="UP000199469">
    <property type="component" value="Unassembled WGS sequence"/>
</dbReference>
<protein>
    <submittedName>
        <fullName evidence="3">Chitin binding Peritrophin-A domain-containing protein</fullName>
    </submittedName>
</protein>
<dbReference type="Gene3D" id="2.170.140.10">
    <property type="entry name" value="Chitin binding domain"/>
    <property type="match status" value="1"/>
</dbReference>
<evidence type="ECO:0000313" key="4">
    <source>
        <dbReference type="Proteomes" id="UP000199469"/>
    </source>
</evidence>
<keyword evidence="4" id="KW-1185">Reference proteome</keyword>
<evidence type="ECO:0000313" key="3">
    <source>
        <dbReference type="EMBL" id="SEW02052.1"/>
    </source>
</evidence>